<dbReference type="RefSeq" id="WP_376995170.1">
    <property type="nucleotide sequence ID" value="NZ_JBHSLC010000015.1"/>
</dbReference>
<sequence>MSGIALDREAIEALAEQLYGASNTTNVPWARRDRLVRNWWRKAAEETLTNRRADTAG</sequence>
<dbReference type="Proteomes" id="UP001596166">
    <property type="component" value="Unassembled WGS sequence"/>
</dbReference>
<accession>A0ABW0G7N0</accession>
<evidence type="ECO:0000313" key="2">
    <source>
        <dbReference type="Proteomes" id="UP001596166"/>
    </source>
</evidence>
<keyword evidence="2" id="KW-1185">Reference proteome</keyword>
<name>A0ABW0G7N0_9PROT</name>
<comment type="caution">
    <text evidence="1">The sequence shown here is derived from an EMBL/GenBank/DDBJ whole genome shotgun (WGS) entry which is preliminary data.</text>
</comment>
<organism evidence="1 2">
    <name type="scientific">Azospirillum himalayense</name>
    <dbReference type="NCBI Taxonomy" id="654847"/>
    <lineage>
        <taxon>Bacteria</taxon>
        <taxon>Pseudomonadati</taxon>
        <taxon>Pseudomonadota</taxon>
        <taxon>Alphaproteobacteria</taxon>
        <taxon>Rhodospirillales</taxon>
        <taxon>Azospirillaceae</taxon>
        <taxon>Azospirillum</taxon>
    </lineage>
</organism>
<evidence type="ECO:0000313" key="1">
    <source>
        <dbReference type="EMBL" id="MFC5355538.1"/>
    </source>
</evidence>
<gene>
    <name evidence="1" type="ORF">ACFPMG_11015</name>
</gene>
<proteinExistence type="predicted"/>
<protein>
    <submittedName>
        <fullName evidence="1">Uncharacterized protein</fullName>
    </submittedName>
</protein>
<dbReference type="EMBL" id="JBHSLC010000015">
    <property type="protein sequence ID" value="MFC5355538.1"/>
    <property type="molecule type" value="Genomic_DNA"/>
</dbReference>
<reference evidence="2" key="1">
    <citation type="journal article" date="2019" name="Int. J. Syst. Evol. Microbiol.">
        <title>The Global Catalogue of Microorganisms (GCM) 10K type strain sequencing project: providing services to taxonomists for standard genome sequencing and annotation.</title>
        <authorList>
            <consortium name="The Broad Institute Genomics Platform"/>
            <consortium name="The Broad Institute Genome Sequencing Center for Infectious Disease"/>
            <person name="Wu L."/>
            <person name="Ma J."/>
        </authorList>
    </citation>
    <scope>NUCLEOTIDE SEQUENCE [LARGE SCALE GENOMIC DNA]</scope>
    <source>
        <strain evidence="2">CCUG 58760</strain>
    </source>
</reference>